<evidence type="ECO:0000313" key="2">
    <source>
        <dbReference type="EMBL" id="MFD2090796.1"/>
    </source>
</evidence>
<accession>A0ABW4X5U9</accession>
<evidence type="ECO:0000313" key="3">
    <source>
        <dbReference type="Proteomes" id="UP001597402"/>
    </source>
</evidence>
<dbReference type="PANTHER" id="PTHR43464:SF23">
    <property type="entry name" value="JUVENILE HORMONE ACID O-METHYLTRANSFERASE"/>
    <property type="match status" value="1"/>
</dbReference>
<feature type="domain" description="Methyltransferase" evidence="1">
    <location>
        <begin position="173"/>
        <end position="276"/>
    </location>
</feature>
<dbReference type="CDD" id="cd02440">
    <property type="entry name" value="AdoMet_MTases"/>
    <property type="match status" value="1"/>
</dbReference>
<dbReference type="SUPFAM" id="SSF53335">
    <property type="entry name" value="S-adenosyl-L-methionine-dependent methyltransferases"/>
    <property type="match status" value="1"/>
</dbReference>
<dbReference type="Pfam" id="PF13649">
    <property type="entry name" value="Methyltransf_25"/>
    <property type="match status" value="1"/>
</dbReference>
<name>A0ABW4X5U9_9ACTN</name>
<dbReference type="InterPro" id="IPR041698">
    <property type="entry name" value="Methyltransf_25"/>
</dbReference>
<organism evidence="2 3">
    <name type="scientific">Blastococcus deserti</name>
    <dbReference type="NCBI Taxonomy" id="2259033"/>
    <lineage>
        <taxon>Bacteria</taxon>
        <taxon>Bacillati</taxon>
        <taxon>Actinomycetota</taxon>
        <taxon>Actinomycetes</taxon>
        <taxon>Geodermatophilales</taxon>
        <taxon>Geodermatophilaceae</taxon>
        <taxon>Blastococcus</taxon>
    </lineage>
</organism>
<keyword evidence="3" id="KW-1185">Reference proteome</keyword>
<dbReference type="GO" id="GO:0032259">
    <property type="term" value="P:methylation"/>
    <property type="evidence" value="ECO:0007669"/>
    <property type="project" value="UniProtKB-KW"/>
</dbReference>
<comment type="caution">
    <text evidence="2">The sequence shown here is derived from an EMBL/GenBank/DDBJ whole genome shotgun (WGS) entry which is preliminary data.</text>
</comment>
<proteinExistence type="predicted"/>
<dbReference type="EMBL" id="JBHUHP010000002">
    <property type="protein sequence ID" value="MFD2090796.1"/>
    <property type="molecule type" value="Genomic_DNA"/>
</dbReference>
<dbReference type="InterPro" id="IPR036390">
    <property type="entry name" value="WH_DNA-bd_sf"/>
</dbReference>
<protein>
    <submittedName>
        <fullName evidence="2">Class I SAM-dependent methyltransferase</fullName>
        <ecNumber evidence="2">2.1.1.222</ecNumber>
        <ecNumber evidence="2">2.1.1.64</ecNumber>
    </submittedName>
</protein>
<dbReference type="Gene3D" id="3.40.50.150">
    <property type="entry name" value="Vaccinia Virus protein VP39"/>
    <property type="match status" value="1"/>
</dbReference>
<dbReference type="InterPro" id="IPR036388">
    <property type="entry name" value="WH-like_DNA-bd_sf"/>
</dbReference>
<dbReference type="Gene3D" id="1.10.10.10">
    <property type="entry name" value="Winged helix-like DNA-binding domain superfamily/Winged helix DNA-binding domain"/>
    <property type="match status" value="1"/>
</dbReference>
<keyword evidence="2" id="KW-0489">Methyltransferase</keyword>
<dbReference type="RefSeq" id="WP_376872219.1">
    <property type="nucleotide sequence ID" value="NZ_JBHUHP010000002.1"/>
</dbReference>
<sequence length="345" mass="36408">MPRMISTRALWTLARAGNLRARVRANREGVTAIRLHLAGAAVDTGLLDSLAAGPATVGDLARRMAVEDEVLLTAFVRVVASAGLVRGQDGGSWELTAHGRAVVDDDLVRAAYQAFPGFHTGLYRDLRKQLAGGPPRRDVVEQGALIARISAGFQPFVLGRLTGSVAEHRARRVLDIGCGAGLQLAAMLEAAPEAVGVGIDADADTAALAEQTLRDRKLDGRAAVLRADLREAAQERSGPLAEPFDFVVLANVVYYVPADERGTLLRDVASLLAPGGMLFLVTSVAAPQLFSRHFDLLLRAQEGRMELPDTGELLAQLAGAGFDPAQPRPLAPGAPVVTLTAVRTG</sequence>
<keyword evidence="2" id="KW-0808">Transferase</keyword>
<dbReference type="GO" id="GO:0061542">
    <property type="term" value="F:3-demethylubiquinol 3-O-methyltransferase activity"/>
    <property type="evidence" value="ECO:0007669"/>
    <property type="project" value="UniProtKB-EC"/>
</dbReference>
<reference evidence="3" key="1">
    <citation type="journal article" date="2019" name="Int. J. Syst. Evol. Microbiol.">
        <title>The Global Catalogue of Microorganisms (GCM) 10K type strain sequencing project: providing services to taxonomists for standard genome sequencing and annotation.</title>
        <authorList>
            <consortium name="The Broad Institute Genomics Platform"/>
            <consortium name="The Broad Institute Genome Sequencing Center for Infectious Disease"/>
            <person name="Wu L."/>
            <person name="Ma J."/>
        </authorList>
    </citation>
    <scope>NUCLEOTIDE SEQUENCE [LARGE SCALE GENOMIC DNA]</scope>
    <source>
        <strain evidence="3">JCM 3338</strain>
    </source>
</reference>
<dbReference type="EC" id="2.1.1.222" evidence="2"/>
<dbReference type="InterPro" id="IPR029063">
    <property type="entry name" value="SAM-dependent_MTases_sf"/>
</dbReference>
<dbReference type="PANTHER" id="PTHR43464">
    <property type="entry name" value="METHYLTRANSFERASE"/>
    <property type="match status" value="1"/>
</dbReference>
<dbReference type="SUPFAM" id="SSF46785">
    <property type="entry name" value="Winged helix' DNA-binding domain"/>
    <property type="match status" value="1"/>
</dbReference>
<evidence type="ECO:0000259" key="1">
    <source>
        <dbReference type="Pfam" id="PF13649"/>
    </source>
</evidence>
<gene>
    <name evidence="2" type="ORF">ACFSHS_04340</name>
</gene>
<dbReference type="GO" id="GO:0102208">
    <property type="term" value="F:2-polyprenyl-6-hydroxyphenol methylase activity"/>
    <property type="evidence" value="ECO:0007669"/>
    <property type="project" value="UniProtKB-EC"/>
</dbReference>
<dbReference type="EC" id="2.1.1.64" evidence="2"/>
<dbReference type="Proteomes" id="UP001597402">
    <property type="component" value="Unassembled WGS sequence"/>
</dbReference>